<feature type="domain" description="G-protein coupled receptors family 2 profile 2" evidence="20">
    <location>
        <begin position="921"/>
        <end position="1177"/>
    </location>
</feature>
<feature type="compositionally biased region" description="Polar residues" evidence="17">
    <location>
        <begin position="111"/>
        <end position="127"/>
    </location>
</feature>
<evidence type="ECO:0000256" key="15">
    <source>
        <dbReference type="ARBA" id="ARBA00083924"/>
    </source>
</evidence>
<keyword evidence="3" id="KW-1003">Cell membrane</keyword>
<feature type="transmembrane region" description="Helical" evidence="18">
    <location>
        <begin position="1077"/>
        <end position="1105"/>
    </location>
</feature>
<organism evidence="21 22">
    <name type="scientific">Poecilia formosa</name>
    <name type="common">Amazon molly</name>
    <name type="synonym">Limia formosa</name>
    <dbReference type="NCBI Taxonomy" id="48698"/>
    <lineage>
        <taxon>Eukaryota</taxon>
        <taxon>Metazoa</taxon>
        <taxon>Chordata</taxon>
        <taxon>Craniata</taxon>
        <taxon>Vertebrata</taxon>
        <taxon>Euteleostomi</taxon>
        <taxon>Actinopterygii</taxon>
        <taxon>Neopterygii</taxon>
        <taxon>Teleostei</taxon>
        <taxon>Neoteleostei</taxon>
        <taxon>Acanthomorphata</taxon>
        <taxon>Ovalentaria</taxon>
        <taxon>Atherinomorphae</taxon>
        <taxon>Cyprinodontiformes</taxon>
        <taxon>Poeciliidae</taxon>
        <taxon>Poeciliinae</taxon>
        <taxon>Poecilia</taxon>
    </lineage>
</organism>
<feature type="compositionally biased region" description="Polar residues" evidence="17">
    <location>
        <begin position="313"/>
        <end position="335"/>
    </location>
</feature>
<feature type="compositionally biased region" description="Polar residues" evidence="17">
    <location>
        <begin position="17"/>
        <end position="26"/>
    </location>
</feature>
<feature type="domain" description="GAIN-B" evidence="19">
    <location>
        <begin position="746"/>
        <end position="911"/>
    </location>
</feature>
<sequence length="1271" mass="137546">TSTKTTTKSPPSYAPVPSTSVLQSNETRTYSATSSTKTTTKSPPSYVPSTSVLPSNETRTYGTTTSTKTTTELHPSYATVPSTSVLPSSETRTYSATSSTKTATKSPPSYVPSTSVFTSNETRTYGATSSTKTTTKSPPSYVPSTSLLPSNETRTYGTISSTKTTTESHPSYATVPSTSFLPSSETKTYDTSTVTPSTSRLAVSNVTTLNVFTSSGAKNNDGNTANNESTKSNIAANTTTIQNATTPTNHYTTPSNSTTLTDNQATVDDSTIPSNNHTTLYATIKLYNATTLTDSKAKVINVTTTSNNNTMFYSTTTPSDNHTTVYNATTPSKNYTTPSNPTATSSNNTTFYNPTSNNNTTVYNSTTPSNSPNNNTTPSKPTTSNNNITPSNASISNNNTTPSKPTTSNNNITPANPSKSNATTTSSSYVADHQVTTRNNHMTAYEATQASINLTTLHKPNTSSNNYTTPSNPTTSNNYTTPSNPTTSNNYTTNRNMATIGSNFTNMYDTTPNHDFTTASPNNNTTSKAVAVHNTTKRDDSSSLYTTTKSPITYTTATEPPHKATTLSYMTTAPVVEPQQSTTSAKSTAVAAAMTKVTSTTHPHFTAKTTLPTIKTTTSTVARTGTTLTTTVKSSTSAKSKEEHADQLLAQTEDVSKLNSSQVSKLVDDLEEILSGPTVSQSVGQNVLNVINNLINGDPEVLSGSTNDSLIRMVDTLALKLEFAEDVGILSSDSLVLAVRKVDWTDFLETSVEIFDIDDVQVQNGSIKRRVKRSAPALGSLGLPSSVTSGLSPEEKQQASRVQFTFYKNNFLFKQDSSLDDQTAVSPVLGSSVANLSISNLQENVTFTITHSNLTQNNVTSCVFWNFTKKNGLGGWDDTGCSVVSATPEYTTCSCNHLTSFAILLDLSREGISDPQQAKILTFITYIGCGISAVFLAVTLITYMLFEKLLRDIPAKILVQLCLSLLLLNLVFLLDGWLSNYENVNLCISTAFFLHYFLLSSFTWAGLEALHMYLSIVRVFAPYLSKYMLKFSLMGWGIPLFVVVVIVAVDKNNYGLVPNGKYEDGTSDKFCWLRNDIAFYVGVVAYFLLIFVLCLAVFIVVMVQLARIKKQNPHNQSPNRSTMTDIRSIIGLVLLLGLTWGFALFAWGEARLAFLYMFTICNSLLGLFVFIFHCVVKENVRRMWRTFLCCGNWRLSENSECSRTATHNKLSVVATATTSANQHSNLSSSFGSNVTSSSSSVFWDSGISDHSSSDIVLNEARRQSQSLQGEP</sequence>
<dbReference type="PROSITE" id="PS50261">
    <property type="entry name" value="G_PROTEIN_RECEP_F2_4"/>
    <property type="match status" value="1"/>
</dbReference>
<feature type="compositionally biased region" description="Polar residues" evidence="17">
    <location>
        <begin position="169"/>
        <end position="193"/>
    </location>
</feature>
<dbReference type="InterPro" id="IPR057244">
    <property type="entry name" value="GAIN_B"/>
</dbReference>
<feature type="region of interest" description="Disordered" evidence="17">
    <location>
        <begin position="457"/>
        <end position="493"/>
    </location>
</feature>
<proteinExistence type="inferred from homology"/>
<feature type="compositionally biased region" description="Low complexity" evidence="17">
    <location>
        <begin position="240"/>
        <end position="249"/>
    </location>
</feature>
<evidence type="ECO:0000256" key="18">
    <source>
        <dbReference type="SAM" id="Phobius"/>
    </source>
</evidence>
<keyword evidence="6" id="KW-0732">Signal</keyword>
<dbReference type="EMBL" id="AYCK01006284">
    <property type="status" value="NOT_ANNOTATED_CDS"/>
    <property type="molecule type" value="Genomic_DNA"/>
</dbReference>
<feature type="compositionally biased region" description="Low complexity" evidence="17">
    <location>
        <begin position="128"/>
        <end position="146"/>
    </location>
</feature>
<dbReference type="Pfam" id="PF01825">
    <property type="entry name" value="GPS"/>
    <property type="match status" value="1"/>
</dbReference>
<keyword evidence="8" id="KW-0297">G-protein coupled receptor</keyword>
<keyword evidence="11" id="KW-0675">Receptor</keyword>
<dbReference type="InterPro" id="IPR017983">
    <property type="entry name" value="GPCR_2_secretin-like_CS"/>
</dbReference>
<dbReference type="PANTHER" id="PTHR12011:SF264">
    <property type="entry name" value="ADHESION G-PROTEIN COUPLED RECEPTOR G2"/>
    <property type="match status" value="1"/>
</dbReference>
<feature type="compositionally biased region" description="Polar residues" evidence="17">
    <location>
        <begin position="415"/>
        <end position="428"/>
    </location>
</feature>
<evidence type="ECO:0000256" key="10">
    <source>
        <dbReference type="ARBA" id="ARBA00023157"/>
    </source>
</evidence>
<feature type="compositionally biased region" description="Polar residues" evidence="17">
    <location>
        <begin position="250"/>
        <end position="271"/>
    </location>
</feature>
<evidence type="ECO:0000256" key="16">
    <source>
        <dbReference type="ARBA" id="ARBA00093560"/>
    </source>
</evidence>
<keyword evidence="9 18" id="KW-0472">Membrane</keyword>
<dbReference type="InterPro" id="IPR000203">
    <property type="entry name" value="GPS"/>
</dbReference>
<dbReference type="Pfam" id="PF26574">
    <property type="entry name" value="GAIN_ADGRG2"/>
    <property type="match status" value="1"/>
</dbReference>
<dbReference type="InterPro" id="IPR017981">
    <property type="entry name" value="GPCR_2-like_7TM"/>
</dbReference>
<dbReference type="GeneTree" id="ENSGT00940000164851"/>
<feature type="transmembrane region" description="Helical" evidence="18">
    <location>
        <begin position="923"/>
        <end position="946"/>
    </location>
</feature>
<dbReference type="Ensembl" id="ENSPFOT00000031382.1">
    <property type="protein sequence ID" value="ENSPFOP00000029276.1"/>
    <property type="gene ID" value="ENSPFOG00000003416.2"/>
</dbReference>
<evidence type="ECO:0000256" key="2">
    <source>
        <dbReference type="ARBA" id="ARBA00007343"/>
    </source>
</evidence>
<evidence type="ECO:0000256" key="8">
    <source>
        <dbReference type="ARBA" id="ARBA00023040"/>
    </source>
</evidence>
<dbReference type="EMBL" id="AYCK01006285">
    <property type="status" value="NOT_ANNOTATED_CDS"/>
    <property type="molecule type" value="Genomic_DNA"/>
</dbReference>
<dbReference type="GO" id="GO:0007189">
    <property type="term" value="P:adenylate cyclase-activating G protein-coupled receptor signaling pathway"/>
    <property type="evidence" value="ECO:0007669"/>
    <property type="project" value="TreeGrafter"/>
</dbReference>
<keyword evidence="10" id="KW-1015">Disulfide bond</keyword>
<dbReference type="Pfam" id="PF00002">
    <property type="entry name" value="7tm_2"/>
    <property type="match status" value="1"/>
</dbReference>
<dbReference type="SMART" id="SM00303">
    <property type="entry name" value="GPS"/>
    <property type="match status" value="1"/>
</dbReference>
<keyword evidence="4" id="KW-0597">Phosphoprotein</keyword>
<feature type="compositionally biased region" description="Low complexity" evidence="17">
    <location>
        <begin position="27"/>
        <end position="70"/>
    </location>
</feature>
<evidence type="ECO:0000256" key="1">
    <source>
        <dbReference type="ARBA" id="ARBA00004424"/>
    </source>
</evidence>
<keyword evidence="12" id="KW-0325">Glycoprotein</keyword>
<dbReference type="FunFam" id="2.60.220.50:FF:000003">
    <property type="entry name" value="adhesion G-protein coupled receptor G2 isoform X2"/>
    <property type="match status" value="1"/>
</dbReference>
<evidence type="ECO:0000256" key="17">
    <source>
        <dbReference type="SAM" id="MobiDB-lite"/>
    </source>
</evidence>
<dbReference type="InterPro" id="IPR000832">
    <property type="entry name" value="GPCR_2_secretin-like"/>
</dbReference>
<evidence type="ECO:0000256" key="9">
    <source>
        <dbReference type="ARBA" id="ARBA00023136"/>
    </source>
</evidence>
<feature type="compositionally biased region" description="Polar residues" evidence="17">
    <location>
        <begin position="79"/>
        <end position="92"/>
    </location>
</feature>
<keyword evidence="13" id="KW-0807">Transducer</keyword>
<dbReference type="FunFam" id="1.20.1070.10:FF:000043">
    <property type="entry name" value="adhesion G-protein coupled receptor G2 isoform X1"/>
    <property type="match status" value="1"/>
</dbReference>
<keyword evidence="5 18" id="KW-0812">Transmembrane</keyword>
<evidence type="ECO:0000256" key="12">
    <source>
        <dbReference type="ARBA" id="ARBA00023180"/>
    </source>
</evidence>
<dbReference type="PRINTS" id="PR00249">
    <property type="entry name" value="GPCRSECRETIN"/>
</dbReference>
<feature type="region of interest" description="Disordered" evidence="17">
    <location>
        <begin position="1"/>
        <end position="193"/>
    </location>
</feature>
<keyword evidence="22" id="KW-1185">Reference proteome</keyword>
<evidence type="ECO:0000313" key="21">
    <source>
        <dbReference type="Ensembl" id="ENSPFOP00000029276.1"/>
    </source>
</evidence>
<feature type="transmembrane region" description="Helical" evidence="18">
    <location>
        <begin position="983"/>
        <end position="1007"/>
    </location>
</feature>
<evidence type="ECO:0000256" key="11">
    <source>
        <dbReference type="ARBA" id="ARBA00023170"/>
    </source>
</evidence>
<dbReference type="InterPro" id="IPR058857">
    <property type="entry name" value="GAIN_ADGRG2/6"/>
</dbReference>
<keyword evidence="7 18" id="KW-1133">Transmembrane helix</keyword>
<dbReference type="GO" id="GO:0004930">
    <property type="term" value="F:G protein-coupled receptor activity"/>
    <property type="evidence" value="ECO:0007669"/>
    <property type="project" value="UniProtKB-KW"/>
</dbReference>
<feature type="transmembrane region" description="Helical" evidence="18">
    <location>
        <begin position="1126"/>
        <end position="1147"/>
    </location>
</feature>
<accession>A0A096MCY5</accession>
<evidence type="ECO:0000256" key="6">
    <source>
        <dbReference type="ARBA" id="ARBA00022729"/>
    </source>
</evidence>
<dbReference type="PANTHER" id="PTHR12011">
    <property type="entry name" value="ADHESION G-PROTEIN COUPLED RECEPTOR"/>
    <property type="match status" value="1"/>
</dbReference>
<dbReference type="PROSITE" id="PS00650">
    <property type="entry name" value="G_PROTEIN_RECEP_F2_2"/>
    <property type="match status" value="1"/>
</dbReference>
<feature type="transmembrane region" description="Helical" evidence="18">
    <location>
        <begin position="1027"/>
        <end position="1049"/>
    </location>
</feature>
<comment type="subunit">
    <text evidence="16">Heterodimer of 2 chains generated by proteolytic processing; the large extracellular N-terminal fragment and the membrane-bound C-terminal fragment predominantly remain associated and non-covalently linked. Interacts with CFTR.</text>
</comment>
<dbReference type="SUPFAM" id="SSF81321">
    <property type="entry name" value="Family A G protein-coupled receptor-like"/>
    <property type="match status" value="1"/>
</dbReference>
<dbReference type="InterPro" id="IPR046338">
    <property type="entry name" value="GAIN_dom_sf"/>
</dbReference>
<evidence type="ECO:0000256" key="4">
    <source>
        <dbReference type="ARBA" id="ARBA00022553"/>
    </source>
</evidence>
<feature type="compositionally biased region" description="Polar residues" evidence="17">
    <location>
        <begin position="215"/>
        <end position="232"/>
    </location>
</feature>
<evidence type="ECO:0000256" key="5">
    <source>
        <dbReference type="ARBA" id="ARBA00022692"/>
    </source>
</evidence>
<dbReference type="AlphaFoldDB" id="A0A096MCY5"/>
<dbReference type="Gene3D" id="2.60.220.50">
    <property type="match status" value="1"/>
</dbReference>
<evidence type="ECO:0000256" key="7">
    <source>
        <dbReference type="ARBA" id="ARBA00022989"/>
    </source>
</evidence>
<protein>
    <recommendedName>
        <fullName evidence="14">Adhesion G-protein coupled receptor G2</fullName>
    </recommendedName>
    <alternativeName>
        <fullName evidence="15">G-protein coupled receptor 64</fullName>
    </alternativeName>
</protein>
<reference evidence="21" key="2">
    <citation type="submission" date="2025-08" db="UniProtKB">
        <authorList>
            <consortium name="Ensembl"/>
        </authorList>
    </citation>
    <scope>IDENTIFICATION</scope>
</reference>
<dbReference type="Proteomes" id="UP000028760">
    <property type="component" value="Unassembled WGS sequence"/>
</dbReference>
<feature type="transmembrane region" description="Helical" evidence="18">
    <location>
        <begin position="958"/>
        <end position="977"/>
    </location>
</feature>
<dbReference type="GO" id="GO:0016324">
    <property type="term" value="C:apical plasma membrane"/>
    <property type="evidence" value="ECO:0007669"/>
    <property type="project" value="UniProtKB-SubCell"/>
</dbReference>
<evidence type="ECO:0000259" key="19">
    <source>
        <dbReference type="PROSITE" id="PS50221"/>
    </source>
</evidence>
<feature type="compositionally biased region" description="Low complexity" evidence="17">
    <location>
        <begin position="1"/>
        <end position="11"/>
    </location>
</feature>
<feature type="compositionally biased region" description="Low complexity" evidence="17">
    <location>
        <begin position="93"/>
        <end position="108"/>
    </location>
</feature>
<comment type="subcellular location">
    <subcellularLocation>
        <location evidence="1">Apical cell membrane</location>
        <topology evidence="1">Multi-pass membrane protein</topology>
    </subcellularLocation>
</comment>
<dbReference type="EMBL" id="AYCK01006286">
    <property type="status" value="NOT_ANNOTATED_CDS"/>
    <property type="molecule type" value="Genomic_DNA"/>
</dbReference>
<feature type="region of interest" description="Disordered" evidence="17">
    <location>
        <begin position="240"/>
        <end position="271"/>
    </location>
</feature>
<dbReference type="PROSITE" id="PS50221">
    <property type="entry name" value="GAIN_B"/>
    <property type="match status" value="1"/>
</dbReference>
<feature type="region of interest" description="Disordered" evidence="17">
    <location>
        <begin position="313"/>
        <end position="428"/>
    </location>
</feature>
<evidence type="ECO:0000256" key="14">
    <source>
        <dbReference type="ARBA" id="ARBA00069918"/>
    </source>
</evidence>
<evidence type="ECO:0000256" key="13">
    <source>
        <dbReference type="ARBA" id="ARBA00023224"/>
    </source>
</evidence>
<evidence type="ECO:0000256" key="3">
    <source>
        <dbReference type="ARBA" id="ARBA00022475"/>
    </source>
</evidence>
<reference evidence="21" key="3">
    <citation type="submission" date="2025-09" db="UniProtKB">
        <authorList>
            <consortium name="Ensembl"/>
        </authorList>
    </citation>
    <scope>IDENTIFICATION</scope>
</reference>
<feature type="compositionally biased region" description="Low complexity" evidence="17">
    <location>
        <begin position="460"/>
        <end position="493"/>
    </location>
</feature>
<name>A0A096MCY5_POEFO</name>
<evidence type="ECO:0000313" key="22">
    <source>
        <dbReference type="Proteomes" id="UP000028760"/>
    </source>
</evidence>
<dbReference type="Gene3D" id="1.20.1070.10">
    <property type="entry name" value="Rhodopsin 7-helix transmembrane proteins"/>
    <property type="match status" value="1"/>
</dbReference>
<dbReference type="GO" id="GO:0007166">
    <property type="term" value="P:cell surface receptor signaling pathway"/>
    <property type="evidence" value="ECO:0007669"/>
    <property type="project" value="InterPro"/>
</dbReference>
<feature type="transmembrane region" description="Helical" evidence="18">
    <location>
        <begin position="1153"/>
        <end position="1176"/>
    </location>
</feature>
<feature type="region of interest" description="Disordered" evidence="17">
    <location>
        <begin position="215"/>
        <end position="234"/>
    </location>
</feature>
<reference evidence="22" key="1">
    <citation type="submission" date="2013-10" db="EMBL/GenBank/DDBJ databases">
        <authorList>
            <person name="Schartl M."/>
            <person name="Warren W."/>
        </authorList>
    </citation>
    <scope>NUCLEOTIDE SEQUENCE [LARGE SCALE GENOMIC DNA]</scope>
    <source>
        <strain evidence="22">female</strain>
    </source>
</reference>
<comment type="similarity">
    <text evidence="2">Belongs to the G-protein coupled receptor 2 family. Adhesion G-protein coupled receptor (ADGR) subfamily.</text>
</comment>
<evidence type="ECO:0000259" key="20">
    <source>
        <dbReference type="PROSITE" id="PS50261"/>
    </source>
</evidence>
<feature type="compositionally biased region" description="Low complexity" evidence="17">
    <location>
        <begin position="153"/>
        <end position="168"/>
    </location>
</feature>
<feature type="compositionally biased region" description="Low complexity" evidence="17">
    <location>
        <begin position="336"/>
        <end position="414"/>
    </location>
</feature>